<dbReference type="EMBL" id="JAIZAY010000022">
    <property type="protein sequence ID" value="KAJ8021076.1"/>
    <property type="molecule type" value="Genomic_DNA"/>
</dbReference>
<dbReference type="AlphaFoldDB" id="A0A9Q0YLJ5"/>
<evidence type="ECO:0000256" key="5">
    <source>
        <dbReference type="SAM" id="Coils"/>
    </source>
</evidence>
<dbReference type="CDD" id="cd19757">
    <property type="entry name" value="Bbox1"/>
    <property type="match status" value="1"/>
</dbReference>
<organism evidence="8 9">
    <name type="scientific">Holothuria leucospilota</name>
    <name type="common">Black long sea cucumber</name>
    <name type="synonym">Mertensiothuria leucospilota</name>
    <dbReference type="NCBI Taxonomy" id="206669"/>
    <lineage>
        <taxon>Eukaryota</taxon>
        <taxon>Metazoa</taxon>
        <taxon>Echinodermata</taxon>
        <taxon>Eleutherozoa</taxon>
        <taxon>Echinozoa</taxon>
        <taxon>Holothuroidea</taxon>
        <taxon>Aspidochirotacea</taxon>
        <taxon>Aspidochirotida</taxon>
        <taxon>Holothuriidae</taxon>
        <taxon>Holothuria</taxon>
    </lineage>
</organism>
<dbReference type="OrthoDB" id="6042961at2759"/>
<feature type="domain" description="B box-type" evidence="7">
    <location>
        <begin position="155"/>
        <end position="196"/>
    </location>
</feature>
<proteinExistence type="predicted"/>
<dbReference type="SUPFAM" id="SSF57845">
    <property type="entry name" value="B-box zinc-binding domain"/>
    <property type="match status" value="1"/>
</dbReference>
<dbReference type="SMART" id="SM00184">
    <property type="entry name" value="RING"/>
    <property type="match status" value="1"/>
</dbReference>
<evidence type="ECO:0000259" key="7">
    <source>
        <dbReference type="PROSITE" id="PS50119"/>
    </source>
</evidence>
<protein>
    <submittedName>
        <fullName evidence="8">E3 ubiquitin-protein ligase TRIM56</fullName>
    </submittedName>
</protein>
<dbReference type="InterPro" id="IPR001841">
    <property type="entry name" value="Znf_RING"/>
</dbReference>
<dbReference type="Pfam" id="PF00643">
    <property type="entry name" value="zf-B_box"/>
    <property type="match status" value="1"/>
</dbReference>
<dbReference type="SMART" id="SM00336">
    <property type="entry name" value="BBOX"/>
    <property type="match status" value="2"/>
</dbReference>
<keyword evidence="1" id="KW-0479">Metal-binding</keyword>
<accession>A0A9Q0YLJ5</accession>
<dbReference type="Proteomes" id="UP001152320">
    <property type="component" value="Chromosome 22"/>
</dbReference>
<feature type="coiled-coil region" evidence="5">
    <location>
        <begin position="248"/>
        <end position="275"/>
    </location>
</feature>
<dbReference type="InterPro" id="IPR013083">
    <property type="entry name" value="Znf_RING/FYVE/PHD"/>
</dbReference>
<evidence type="ECO:0000313" key="8">
    <source>
        <dbReference type="EMBL" id="KAJ8021076.1"/>
    </source>
</evidence>
<evidence type="ECO:0000256" key="3">
    <source>
        <dbReference type="ARBA" id="ARBA00022833"/>
    </source>
</evidence>
<dbReference type="Pfam" id="PF00097">
    <property type="entry name" value="zf-C3HC4"/>
    <property type="match status" value="1"/>
</dbReference>
<name>A0A9Q0YLJ5_HOLLE</name>
<keyword evidence="2 4" id="KW-0863">Zinc-finger</keyword>
<dbReference type="GO" id="GO:0008270">
    <property type="term" value="F:zinc ion binding"/>
    <property type="evidence" value="ECO:0007669"/>
    <property type="project" value="UniProtKB-KW"/>
</dbReference>
<dbReference type="InterPro" id="IPR018957">
    <property type="entry name" value="Znf_C3HC4_RING-type"/>
</dbReference>
<comment type="caution">
    <text evidence="8">The sequence shown here is derived from an EMBL/GenBank/DDBJ whole genome shotgun (WGS) entry which is preliminary data.</text>
</comment>
<sequence length="424" mass="49071">MAENALQSLSEDFVHCTICTEPYNDPKVLPYLHSFCLQCLERWASNRHDQPFSCPTCRCAVDVPSSGIGGLPSNFFLVSLKERLEEVSRLSKQNTDCKCYICKSKVDILFCLDCKTHICNGCKEIHDRFTKSNSHPLIPSDKMSDESYLKRVMSTQVPYCNTHEQEKVRYYCTQCSHLACQICATVNHQGHQSLHEVKDIVTSIKIKLKDLLEQSNIDLNTVLDKSKQTARQTEKIKEKLLDLRCKIDARYEELVAKLESDKQELQAHLDTIENENCVKLDDIDQNISKWLSAMEHFQKMTGTILAQENSWEILEMERSIVESIERLRSEKVRVTTLSTPTTINHDFLPSKLSVLDENVTKTNISSKRLSWTDYLRPARYPAREQELEKRIKDLNEEMRQLKFRNDSLKQLNEVNILGTFKPLM</sequence>
<keyword evidence="9" id="KW-1185">Reference proteome</keyword>
<feature type="coiled-coil region" evidence="5">
    <location>
        <begin position="384"/>
        <end position="411"/>
    </location>
</feature>
<dbReference type="SUPFAM" id="SSF57850">
    <property type="entry name" value="RING/U-box"/>
    <property type="match status" value="1"/>
</dbReference>
<dbReference type="Gene3D" id="3.30.160.60">
    <property type="entry name" value="Classic Zinc Finger"/>
    <property type="match status" value="1"/>
</dbReference>
<dbReference type="PROSITE" id="PS50089">
    <property type="entry name" value="ZF_RING_2"/>
    <property type="match status" value="1"/>
</dbReference>
<dbReference type="InterPro" id="IPR047153">
    <property type="entry name" value="TRIM45/56/19-like"/>
</dbReference>
<dbReference type="PANTHER" id="PTHR25462:SF291">
    <property type="entry name" value="E3 UBIQUITIN-PROTEIN LIGASE TRIM45"/>
    <property type="match status" value="1"/>
</dbReference>
<feature type="domain" description="B box-type" evidence="7">
    <location>
        <begin position="94"/>
        <end position="137"/>
    </location>
</feature>
<evidence type="ECO:0000256" key="4">
    <source>
        <dbReference type="PROSITE-ProRule" id="PRU00024"/>
    </source>
</evidence>
<keyword evidence="3" id="KW-0862">Zinc</keyword>
<dbReference type="PANTHER" id="PTHR25462">
    <property type="entry name" value="BONUS, ISOFORM C-RELATED"/>
    <property type="match status" value="1"/>
</dbReference>
<evidence type="ECO:0000313" key="9">
    <source>
        <dbReference type="Proteomes" id="UP001152320"/>
    </source>
</evidence>
<reference evidence="8" key="1">
    <citation type="submission" date="2021-10" db="EMBL/GenBank/DDBJ databases">
        <title>Tropical sea cucumber genome reveals ecological adaptation and Cuvierian tubules defense mechanism.</title>
        <authorList>
            <person name="Chen T."/>
        </authorList>
    </citation>
    <scope>NUCLEOTIDE SEQUENCE</scope>
    <source>
        <strain evidence="8">Nanhai2018</strain>
        <tissue evidence="8">Muscle</tissue>
    </source>
</reference>
<gene>
    <name evidence="8" type="ORF">HOLleu_40841</name>
</gene>
<feature type="domain" description="RING-type" evidence="6">
    <location>
        <begin position="16"/>
        <end position="58"/>
    </location>
</feature>
<dbReference type="PROSITE" id="PS50119">
    <property type="entry name" value="ZF_BBOX"/>
    <property type="match status" value="2"/>
</dbReference>
<keyword evidence="5" id="KW-0175">Coiled coil</keyword>
<dbReference type="InterPro" id="IPR000315">
    <property type="entry name" value="Znf_B-box"/>
</dbReference>
<evidence type="ECO:0000256" key="2">
    <source>
        <dbReference type="ARBA" id="ARBA00022771"/>
    </source>
</evidence>
<dbReference type="GO" id="GO:0061630">
    <property type="term" value="F:ubiquitin protein ligase activity"/>
    <property type="evidence" value="ECO:0007669"/>
    <property type="project" value="TreeGrafter"/>
</dbReference>
<evidence type="ECO:0000259" key="6">
    <source>
        <dbReference type="PROSITE" id="PS50089"/>
    </source>
</evidence>
<evidence type="ECO:0000256" key="1">
    <source>
        <dbReference type="ARBA" id="ARBA00022723"/>
    </source>
</evidence>
<dbReference type="Gene3D" id="3.30.40.10">
    <property type="entry name" value="Zinc/RING finger domain, C3HC4 (zinc finger)"/>
    <property type="match status" value="1"/>
</dbReference>